<protein>
    <submittedName>
        <fullName evidence="5">Winged helix-turn-helix domain-containing protein</fullName>
    </submittedName>
</protein>
<dbReference type="InterPro" id="IPR016032">
    <property type="entry name" value="Sig_transdc_resp-reg_C-effctor"/>
</dbReference>
<evidence type="ECO:0000259" key="4">
    <source>
        <dbReference type="PROSITE" id="PS51755"/>
    </source>
</evidence>
<evidence type="ECO:0000256" key="3">
    <source>
        <dbReference type="SAM" id="Phobius"/>
    </source>
</evidence>
<dbReference type="PROSITE" id="PS51755">
    <property type="entry name" value="OMPR_PHOB"/>
    <property type="match status" value="1"/>
</dbReference>
<dbReference type="SMART" id="SM00862">
    <property type="entry name" value="Trans_reg_C"/>
    <property type="match status" value="1"/>
</dbReference>
<reference evidence="5 6" key="1">
    <citation type="submission" date="2023-08" db="EMBL/GenBank/DDBJ databases">
        <title>Pseudoalteromonas haloplanktis LL1 genome.</title>
        <authorList>
            <person name="Wu S."/>
        </authorList>
    </citation>
    <scope>NUCLEOTIDE SEQUENCE [LARGE SCALE GENOMIC DNA]</scope>
    <source>
        <strain evidence="5 6">LL1</strain>
    </source>
</reference>
<evidence type="ECO:0000256" key="1">
    <source>
        <dbReference type="ARBA" id="ARBA00023125"/>
    </source>
</evidence>
<comment type="caution">
    <text evidence="5">The sequence shown here is derived from an EMBL/GenBank/DDBJ whole genome shotgun (WGS) entry which is preliminary data.</text>
</comment>
<evidence type="ECO:0000313" key="5">
    <source>
        <dbReference type="EMBL" id="MDQ9093650.1"/>
    </source>
</evidence>
<dbReference type="Gene3D" id="1.10.10.10">
    <property type="entry name" value="Winged helix-like DNA-binding domain superfamily/Winged helix DNA-binding domain"/>
    <property type="match status" value="1"/>
</dbReference>
<dbReference type="Pfam" id="PF00486">
    <property type="entry name" value="Trans_reg_C"/>
    <property type="match status" value="1"/>
</dbReference>
<feature type="DNA-binding region" description="OmpR/PhoB-type" evidence="2">
    <location>
        <begin position="1"/>
        <end position="98"/>
    </location>
</feature>
<keyword evidence="1 2" id="KW-0238">DNA-binding</keyword>
<keyword evidence="3" id="KW-0812">Transmembrane</keyword>
<evidence type="ECO:0000256" key="2">
    <source>
        <dbReference type="PROSITE-ProRule" id="PRU01091"/>
    </source>
</evidence>
<dbReference type="RefSeq" id="WP_309039641.1">
    <property type="nucleotide sequence ID" value="NZ_JAVIFY010000018.1"/>
</dbReference>
<dbReference type="EMBL" id="JAVIFY010000018">
    <property type="protein sequence ID" value="MDQ9093650.1"/>
    <property type="molecule type" value="Genomic_DNA"/>
</dbReference>
<dbReference type="SUPFAM" id="SSF82171">
    <property type="entry name" value="DPP6 N-terminal domain-like"/>
    <property type="match status" value="1"/>
</dbReference>
<dbReference type="InterPro" id="IPR001867">
    <property type="entry name" value="OmpR/PhoB-type_DNA-bd"/>
</dbReference>
<dbReference type="CDD" id="cd00383">
    <property type="entry name" value="trans_reg_C"/>
    <property type="match status" value="1"/>
</dbReference>
<dbReference type="Proteomes" id="UP001226574">
    <property type="component" value="Unassembled WGS sequence"/>
</dbReference>
<feature type="domain" description="OmpR/PhoB-type" evidence="4">
    <location>
        <begin position="1"/>
        <end position="98"/>
    </location>
</feature>
<evidence type="ECO:0000313" key="6">
    <source>
        <dbReference type="Proteomes" id="UP001226574"/>
    </source>
</evidence>
<dbReference type="InterPro" id="IPR036388">
    <property type="entry name" value="WH-like_DNA-bd_sf"/>
</dbReference>
<dbReference type="SUPFAM" id="SSF46894">
    <property type="entry name" value="C-terminal effector domain of the bipartite response regulators"/>
    <property type="match status" value="1"/>
</dbReference>
<accession>A0ABU1BH38</accession>
<keyword evidence="3" id="KW-0472">Membrane</keyword>
<gene>
    <name evidence="5" type="ORF">RC083_18940</name>
</gene>
<name>A0ABU1BH38_PSEHA</name>
<organism evidence="5 6">
    <name type="scientific">Pseudoalteromonas haloplanktis</name>
    <name type="common">Alteromonas haloplanktis</name>
    <dbReference type="NCBI Taxonomy" id="228"/>
    <lineage>
        <taxon>Bacteria</taxon>
        <taxon>Pseudomonadati</taxon>
        <taxon>Pseudomonadota</taxon>
        <taxon>Gammaproteobacteria</taxon>
        <taxon>Alteromonadales</taxon>
        <taxon>Pseudoalteromonadaceae</taxon>
        <taxon>Pseudoalteromonas</taxon>
    </lineage>
</organism>
<keyword evidence="6" id="KW-1185">Reference proteome</keyword>
<sequence length="731" mass="83229">MNYQIGPWQFIKNRCVVVAGNIERELDPLLVKLLMHFISKPQQIIARQELVEQVWQQSFVDDNAINRAISELRKQLSHPIEKAPLLKTHYRKGYSLTVVATPLAVNEPQHQPNAMTSIDHVREVSLNATNVSDIKSDSEIAHVVLAESSTSSQVIATSYTKSKQFYVVAGVLLLVLITVIVSWLVMNNTKQHPPEQGEIIKTTATIIPSTWNVGAEAVPVLSFDKQYLAYSNTDLTTQQPHAFVKRIADQREIELHYQDFNVSILSWQLKQHSVLLQATKLSEQQCLMVLVDISDFLNPTAGRVIRECDLRYTGYAQLDESGTFLYFSEFKDKQGGAGLLRYNTHTKKETTLVPSSDILYGVLMPRISSSGKYIGYIQSLQGQPFSFFTYNLQTTEIKRFFQGQSKGISFAFDWLPNEDRVFVSEYDRLTTINVVDGSHTVREISPYLSAYYIAAQSANSFYFSPAQTQQLSIFKVTDLFSLQMQGHYLYQSEGNNYNALPLLSGQQASTLFISSRSGNGQIWLEQGDQQVQISNFTALHGTPDFGFVRMASNGKFLLLKINEQLNFFDIEAKKLHSIAELKGLKVASYAWSDNNELIWLIEQQDKRYQLWQFNLLTRELAKRNDIAPYALLNDNQGRSYAVTNDELIRLADDTRWQLPDAARSTSFHAINAEYLYISDGISRVARFNLTSHALEETHVDFKSFAFNVTDNNELLFNRRDVKDTQIKLVSW</sequence>
<proteinExistence type="predicted"/>
<feature type="transmembrane region" description="Helical" evidence="3">
    <location>
        <begin position="165"/>
        <end position="186"/>
    </location>
</feature>
<keyword evidence="3" id="KW-1133">Transmembrane helix</keyword>